<evidence type="ECO:0000313" key="3">
    <source>
        <dbReference type="EMBL" id="BBP42591.1"/>
    </source>
</evidence>
<dbReference type="NCBIfam" id="NF005066">
    <property type="entry name" value="PRK06483.1"/>
    <property type="match status" value="1"/>
</dbReference>
<dbReference type="KEGG" id="tzo:THMIRHAT_03370"/>
<dbReference type="InterPro" id="IPR002347">
    <property type="entry name" value="SDR_fam"/>
</dbReference>
<evidence type="ECO:0000313" key="4">
    <source>
        <dbReference type="Proteomes" id="UP000501466"/>
    </source>
</evidence>
<dbReference type="RefSeq" id="WP_173290151.1">
    <property type="nucleotide sequence ID" value="NZ_AP021888.1"/>
</dbReference>
<sequence>MLQDAVLITGAGQRIGFYLAEAFLQRTTHPVVFTYRTYRPSVQALLDQGAMGFQVDFTDDLAVQVFLQDFLEQVSSCRAVIHNASIWARESQLFEQPHLWQDMMAVHVRAPYLINQACEPLLKAGSHLPSDIIHITDAKLNEGQADQVAYLASKAALHSMTLSFAKALAPAIKVNEIQPGLVIFNENDDENYRQKRLAEMSIPTEPGAETIWQMVQTLMALPNTTGSAFRLSND</sequence>
<dbReference type="InterPro" id="IPR036291">
    <property type="entry name" value="NAD(P)-bd_dom_sf"/>
</dbReference>
<dbReference type="PANTHER" id="PTHR43639">
    <property type="entry name" value="OXIDOREDUCTASE, SHORT-CHAIN DEHYDROGENASE/REDUCTASE FAMILY (AFU_ORTHOLOGUE AFUA_5G02870)"/>
    <property type="match status" value="1"/>
</dbReference>
<proteinExistence type="predicted"/>
<gene>
    <name evidence="3" type="ORF">THMIRHAT_03370</name>
</gene>
<dbReference type="AlphaFoldDB" id="A0A6F8PKG2"/>
<dbReference type="PANTHER" id="PTHR43639:SF6">
    <property type="entry name" value="DIHYDROMONAPTERIN REDUCTASE"/>
    <property type="match status" value="1"/>
</dbReference>
<dbReference type="EMBL" id="AP021888">
    <property type="protein sequence ID" value="BBP42591.1"/>
    <property type="molecule type" value="Genomic_DNA"/>
</dbReference>
<dbReference type="PRINTS" id="PR00081">
    <property type="entry name" value="GDHRDH"/>
</dbReference>
<evidence type="ECO:0000256" key="1">
    <source>
        <dbReference type="ARBA" id="ARBA00022857"/>
    </source>
</evidence>
<dbReference type="Pfam" id="PF00106">
    <property type="entry name" value="adh_short"/>
    <property type="match status" value="1"/>
</dbReference>
<evidence type="ECO:0000256" key="2">
    <source>
        <dbReference type="ARBA" id="ARBA00023002"/>
    </source>
</evidence>
<keyword evidence="1" id="KW-0521">NADP</keyword>
<dbReference type="SUPFAM" id="SSF51735">
    <property type="entry name" value="NAD(P)-binding Rossmann-fold domains"/>
    <property type="match status" value="1"/>
</dbReference>
<dbReference type="Proteomes" id="UP000501466">
    <property type="component" value="Chromosome"/>
</dbReference>
<accession>A0A6F8PKG2</accession>
<protein>
    <submittedName>
        <fullName evidence="3">Dihydromonapterin reductase</fullName>
    </submittedName>
</protein>
<dbReference type="Gene3D" id="3.40.50.720">
    <property type="entry name" value="NAD(P)-binding Rossmann-like Domain"/>
    <property type="match status" value="1"/>
</dbReference>
<name>A0A6F8PKG2_9GAMM</name>
<dbReference type="GO" id="GO:0016491">
    <property type="term" value="F:oxidoreductase activity"/>
    <property type="evidence" value="ECO:0007669"/>
    <property type="project" value="UniProtKB-KW"/>
</dbReference>
<keyword evidence="4" id="KW-1185">Reference proteome</keyword>
<keyword evidence="2" id="KW-0560">Oxidoreductase</keyword>
<reference evidence="4" key="1">
    <citation type="submission" date="2019-11" db="EMBL/GenBank/DDBJ databases">
        <title>Isolation and characterization of two novel species in the genus Thiomicrorhabdus.</title>
        <authorList>
            <person name="Mochizuki J."/>
            <person name="Kojima H."/>
            <person name="Fukui M."/>
        </authorList>
    </citation>
    <scope>NUCLEOTIDE SEQUENCE [LARGE SCALE GENOMIC DNA]</scope>
    <source>
        <strain evidence="4">AkT22</strain>
    </source>
</reference>
<organism evidence="3 4">
    <name type="scientific">Thiosulfativibrio zosterae</name>
    <dbReference type="NCBI Taxonomy" id="2675053"/>
    <lineage>
        <taxon>Bacteria</taxon>
        <taxon>Pseudomonadati</taxon>
        <taxon>Pseudomonadota</taxon>
        <taxon>Gammaproteobacteria</taxon>
        <taxon>Thiotrichales</taxon>
        <taxon>Piscirickettsiaceae</taxon>
        <taxon>Thiosulfativibrio</taxon>
    </lineage>
</organism>